<dbReference type="InterPro" id="IPR015424">
    <property type="entry name" value="PyrdxlP-dep_Trfase"/>
</dbReference>
<evidence type="ECO:0000256" key="4">
    <source>
        <dbReference type="HAMAP-Rule" id="MF_01107"/>
    </source>
</evidence>
<dbReference type="InterPro" id="IPR049704">
    <property type="entry name" value="Aminotrans_3_PPA_site"/>
</dbReference>
<dbReference type="EMBL" id="CP045871">
    <property type="protein sequence ID" value="QGG79112.1"/>
    <property type="molecule type" value="Genomic_DNA"/>
</dbReference>
<dbReference type="PANTHER" id="PTHR11986:SF113">
    <property type="entry name" value="SUCCINYLORNITHINE TRANSAMINASE"/>
    <property type="match status" value="1"/>
</dbReference>
<dbReference type="HAMAP" id="MF_01107">
    <property type="entry name" value="ArgD_aminotrans_3"/>
    <property type="match status" value="1"/>
</dbReference>
<organism evidence="5 6">
    <name type="scientific">Litorivicinus lipolyticus</name>
    <dbReference type="NCBI Taxonomy" id="418701"/>
    <lineage>
        <taxon>Bacteria</taxon>
        <taxon>Pseudomonadati</taxon>
        <taxon>Pseudomonadota</taxon>
        <taxon>Gammaproteobacteria</taxon>
        <taxon>Oceanospirillales</taxon>
        <taxon>Litorivicinaceae</taxon>
        <taxon>Litorivicinus</taxon>
    </lineage>
</organism>
<evidence type="ECO:0000313" key="6">
    <source>
        <dbReference type="Proteomes" id="UP000388235"/>
    </source>
</evidence>
<accession>A0A5Q2QA77</accession>
<dbReference type="InterPro" id="IPR050103">
    <property type="entry name" value="Class-III_PLP-dep_AT"/>
</dbReference>
<dbReference type="AlphaFoldDB" id="A0A5Q2QA77"/>
<keyword evidence="4" id="KW-0028">Amino-acid biosynthesis</keyword>
<evidence type="ECO:0000313" key="5">
    <source>
        <dbReference type="EMBL" id="QGG79112.1"/>
    </source>
</evidence>
<dbReference type="OrthoDB" id="9801052at2"/>
<comment type="miscellaneous">
    <text evidence="4">May also have succinyldiaminopimelate aminotransferase activity, thus carrying out the corresponding step in lysine biosynthesis.</text>
</comment>
<comment type="subunit">
    <text evidence="4">Homodimer.</text>
</comment>
<sequence length="403" mass="42876">MNSMTTRAQFDQHMVPNYAPFQQVPERGEGPYVYTEDGQQLIDMAGGIAVSALGHCYPPLVEALTTQAHKLWHVSNLMANKPATDLAAMLCESTFAERVFFCNSGAEANEAALKLARRYAYETRGAAKNRIVAFDNAFHGRTLFTVSVGGQPKYQEGFGPCPTGISHTPYNDVAALRASMDDDVCAIILEPFQGEGGMTPATPEFLAAARALADQYGALLIFDEVQSGVGRAGQLYAYQAVGVTPDILSSAKALGCGFPIGAMLTTAEIARVLTPGTHGTTSGGNPLACAVALAAVDTIRQPQFLQNVRDNTAWMHAELVAMGERTGAFRDVRNLGLWFGCELNPVLENRAGDIMNHGLQHGVMLLVAGANVVRLAPALNTDRDVLALGLSKMEAAITDTLGG</sequence>
<reference evidence="5 6" key="1">
    <citation type="submission" date="2019-11" db="EMBL/GenBank/DDBJ databases">
        <authorList>
            <person name="Khan S.A."/>
            <person name="Jeon C.O."/>
            <person name="Chun B.H."/>
        </authorList>
    </citation>
    <scope>NUCLEOTIDE SEQUENCE [LARGE SCALE GENOMIC DNA]</scope>
    <source>
        <strain evidence="5 6">IMCC 1097</strain>
    </source>
</reference>
<comment type="similarity">
    <text evidence="4">Belongs to the class-III pyridoxal-phosphate-dependent aminotransferase family. ArgD subfamily.</text>
</comment>
<dbReference type="GO" id="GO:0030170">
    <property type="term" value="F:pyridoxal phosphate binding"/>
    <property type="evidence" value="ECO:0007669"/>
    <property type="project" value="InterPro"/>
</dbReference>
<dbReference type="PIRSF" id="PIRSF000521">
    <property type="entry name" value="Transaminase_4ab_Lys_Orn"/>
    <property type="match status" value="1"/>
</dbReference>
<dbReference type="InterPro" id="IPR005814">
    <property type="entry name" value="Aminotrans_3"/>
</dbReference>
<name>A0A5Q2QA77_9GAMM</name>
<keyword evidence="3 4" id="KW-0663">Pyridoxal phosphate</keyword>
<feature type="binding site" evidence="4">
    <location>
        <begin position="223"/>
        <end position="226"/>
    </location>
    <ligand>
        <name>pyridoxal 5'-phosphate</name>
        <dbReference type="ChEBI" id="CHEBI:597326"/>
    </ligand>
</feature>
<feature type="binding site" evidence="4">
    <location>
        <position position="280"/>
    </location>
    <ligand>
        <name>N(2)-acetyl-L-ornithine</name>
        <dbReference type="ChEBI" id="CHEBI:57805"/>
    </ligand>
</feature>
<dbReference type="GO" id="GO:0005737">
    <property type="term" value="C:cytoplasm"/>
    <property type="evidence" value="ECO:0007669"/>
    <property type="project" value="UniProtKB-SubCell"/>
</dbReference>
<keyword evidence="1 4" id="KW-0032">Aminotransferase</keyword>
<dbReference type="InterPro" id="IPR004636">
    <property type="entry name" value="AcOrn/SuccOrn_fam"/>
</dbReference>
<dbReference type="InterPro" id="IPR015422">
    <property type="entry name" value="PyrdxlP-dep_Trfase_small"/>
</dbReference>
<dbReference type="SUPFAM" id="SSF53383">
    <property type="entry name" value="PLP-dependent transferases"/>
    <property type="match status" value="1"/>
</dbReference>
<proteinExistence type="inferred from homology"/>
<dbReference type="Gene3D" id="3.40.640.10">
    <property type="entry name" value="Type I PLP-dependent aspartate aminotransferase-like (Major domain)"/>
    <property type="match status" value="1"/>
</dbReference>
<comment type="pathway">
    <text evidence="4">Amino-acid biosynthesis; L-arginine biosynthesis; N(2)-acetyl-L-ornithine from L-glutamate: step 4/4.</text>
</comment>
<keyword evidence="4" id="KW-0963">Cytoplasm</keyword>
<dbReference type="PANTHER" id="PTHR11986">
    <property type="entry name" value="AMINOTRANSFERASE CLASS III"/>
    <property type="match status" value="1"/>
</dbReference>
<dbReference type="FunFam" id="3.40.640.10:FF:000004">
    <property type="entry name" value="Acetylornithine aminotransferase"/>
    <property type="match status" value="1"/>
</dbReference>
<feature type="binding site" evidence="4">
    <location>
        <position position="281"/>
    </location>
    <ligand>
        <name>pyridoxal 5'-phosphate</name>
        <dbReference type="ChEBI" id="CHEBI:597326"/>
    </ligand>
</feature>
<dbReference type="PROSITE" id="PS00600">
    <property type="entry name" value="AA_TRANSFER_CLASS_3"/>
    <property type="match status" value="1"/>
</dbReference>
<dbReference type="EC" id="2.6.1.11" evidence="4"/>
<dbReference type="UniPathway" id="UPA00068">
    <property type="reaction ID" value="UER00109"/>
</dbReference>
<comment type="catalytic activity">
    <reaction evidence="4">
        <text>N(2)-acetyl-L-ornithine + 2-oxoglutarate = N-acetyl-L-glutamate 5-semialdehyde + L-glutamate</text>
        <dbReference type="Rhea" id="RHEA:18049"/>
        <dbReference type="ChEBI" id="CHEBI:16810"/>
        <dbReference type="ChEBI" id="CHEBI:29123"/>
        <dbReference type="ChEBI" id="CHEBI:29985"/>
        <dbReference type="ChEBI" id="CHEBI:57805"/>
        <dbReference type="EC" id="2.6.1.11"/>
    </reaction>
</comment>
<dbReference type="NCBIfam" id="NF002325">
    <property type="entry name" value="PRK01278.1"/>
    <property type="match status" value="1"/>
</dbReference>
<dbReference type="KEGG" id="llp:GH975_00490"/>
<dbReference type="GO" id="GO:0042802">
    <property type="term" value="F:identical protein binding"/>
    <property type="evidence" value="ECO:0007669"/>
    <property type="project" value="TreeGrafter"/>
</dbReference>
<keyword evidence="4" id="KW-0055">Arginine biosynthesis</keyword>
<dbReference type="CDD" id="cd00610">
    <property type="entry name" value="OAT_like"/>
    <property type="match status" value="1"/>
</dbReference>
<dbReference type="Pfam" id="PF00202">
    <property type="entry name" value="Aminotran_3"/>
    <property type="match status" value="1"/>
</dbReference>
<dbReference type="GO" id="GO:0006526">
    <property type="term" value="P:L-arginine biosynthetic process"/>
    <property type="evidence" value="ECO:0007669"/>
    <property type="project" value="UniProtKB-UniRule"/>
</dbReference>
<dbReference type="GO" id="GO:0003992">
    <property type="term" value="F:N2-acetyl-L-ornithine:2-oxoglutarate 5-aminotransferase activity"/>
    <property type="evidence" value="ECO:0007669"/>
    <property type="project" value="UniProtKB-UniRule"/>
</dbReference>
<protein>
    <recommendedName>
        <fullName evidence="4">Acetylornithine aminotransferase</fullName>
        <shortName evidence="4">ACOAT</shortName>
        <ecNumber evidence="4">2.6.1.11</ecNumber>
    </recommendedName>
</protein>
<comment type="cofactor">
    <cofactor evidence="4">
        <name>pyridoxal 5'-phosphate</name>
        <dbReference type="ChEBI" id="CHEBI:597326"/>
    </cofactor>
    <text evidence="4">Binds 1 pyridoxal phosphate per subunit.</text>
</comment>
<dbReference type="NCBIfam" id="TIGR00707">
    <property type="entry name" value="argD"/>
    <property type="match status" value="1"/>
</dbReference>
<dbReference type="NCBIfam" id="NF003468">
    <property type="entry name" value="PRK05093.1"/>
    <property type="match status" value="1"/>
</dbReference>
<keyword evidence="2 4" id="KW-0808">Transferase</keyword>
<dbReference type="InterPro" id="IPR015421">
    <property type="entry name" value="PyrdxlP-dep_Trfase_major"/>
</dbReference>
<evidence type="ECO:0000256" key="3">
    <source>
        <dbReference type="ARBA" id="ARBA00022898"/>
    </source>
</evidence>
<comment type="subcellular location">
    <subcellularLocation>
        <location evidence="4">Cytoplasm</location>
    </subcellularLocation>
</comment>
<dbReference type="Gene3D" id="3.90.1150.10">
    <property type="entry name" value="Aspartate Aminotransferase, domain 1"/>
    <property type="match status" value="1"/>
</dbReference>
<dbReference type="Proteomes" id="UP000388235">
    <property type="component" value="Chromosome"/>
</dbReference>
<feature type="binding site" evidence="4">
    <location>
        <begin position="105"/>
        <end position="106"/>
    </location>
    <ligand>
        <name>pyridoxal 5'-phosphate</name>
        <dbReference type="ChEBI" id="CHEBI:597326"/>
    </ligand>
</feature>
<feature type="modified residue" description="N6-(pyridoxal phosphate)lysine" evidence="4">
    <location>
        <position position="252"/>
    </location>
</feature>
<gene>
    <name evidence="4" type="primary">argD</name>
    <name evidence="5" type="ORF">GH975_00490</name>
</gene>
<feature type="binding site" evidence="4">
    <location>
        <position position="138"/>
    </location>
    <ligand>
        <name>pyridoxal 5'-phosphate</name>
        <dbReference type="ChEBI" id="CHEBI:597326"/>
    </ligand>
</feature>
<feature type="binding site" evidence="4">
    <location>
        <position position="141"/>
    </location>
    <ligand>
        <name>N(2)-acetyl-L-ornithine</name>
        <dbReference type="ChEBI" id="CHEBI:57805"/>
    </ligand>
</feature>
<evidence type="ECO:0000256" key="2">
    <source>
        <dbReference type="ARBA" id="ARBA00022679"/>
    </source>
</evidence>
<keyword evidence="6" id="KW-1185">Reference proteome</keyword>
<evidence type="ECO:0000256" key="1">
    <source>
        <dbReference type="ARBA" id="ARBA00022576"/>
    </source>
</evidence>